<protein>
    <recommendedName>
        <fullName evidence="7">Transglutaminase-like domain-containing protein</fullName>
    </recommendedName>
</protein>
<dbReference type="PANTHER" id="PTHR37467:SF1">
    <property type="entry name" value="EXPORTED CALCIUM-BINDING GLYCOPROTEIN"/>
    <property type="match status" value="1"/>
</dbReference>
<organism evidence="5 6">
    <name type="scientific">Aciduliprofundum boonei (strain DSM 19572 / T469)</name>
    <dbReference type="NCBI Taxonomy" id="439481"/>
    <lineage>
        <taxon>Archaea</taxon>
        <taxon>Methanobacteriati</taxon>
        <taxon>Thermoplasmatota</taxon>
        <taxon>DHVE2 group</taxon>
        <taxon>Candidatus Aciduliprofundum</taxon>
    </lineage>
</organism>
<keyword evidence="6" id="KW-1185">Reference proteome</keyword>
<dbReference type="Proteomes" id="UP000001400">
    <property type="component" value="Chromosome"/>
</dbReference>
<proteinExistence type="predicted"/>
<gene>
    <name evidence="5" type="ordered locus">Aboo_0132</name>
</gene>
<evidence type="ECO:0000313" key="5">
    <source>
        <dbReference type="EMBL" id="ADD07944.1"/>
    </source>
</evidence>
<evidence type="ECO:0000256" key="2">
    <source>
        <dbReference type="ARBA" id="ARBA00022525"/>
    </source>
</evidence>
<evidence type="ECO:0000256" key="1">
    <source>
        <dbReference type="ARBA" id="ARBA00004613"/>
    </source>
</evidence>
<keyword evidence="4" id="KW-0106">Calcium</keyword>
<sequence length="830" mass="96813">MSSELLSVIQDARRRVLEDMSFVERVKAFFAPEILGEEVAQELKNMGLEEFVREQYRSVEREEYERIRAKAEYEFWRDFEMEKIKNDIAKYLSSAVLTNKRLLGFFPIYDFVPSIDDIFDMLVEEHGDDVERALREMEKNVSGENKKKVQVAKKKVRRRSKGRRRKIIYALLSAGLMIGAAVGMYYYEKYVKDSDHDGIPDWFEIHKYHTNPNKADTDGDGLTDYQEIFQYHTNPLVKDTDHDGINDGLEVQLHMNPLKPTLFNETGIQEVFSDQMVKDIKAIGTIWIPSFGFKSAYWANSTVTVSYGNGYKYTLPIKDSLTGARLIPTFIWNAGRYKNSYYDPRFSPYSTLLYLNDMTHNLGNNITKLNHDSKKFSSELQTLENSLINITKNPNDNQSFERANKILMKYKPQQNEDMWYDEYWFFEPINNKFRNYLREFNNNSTDRINDLEKALFILNGDKQIASTISNTTPYVSLMLDFMNEYKKIVKKMPHSEENVKINWWTNEGMHLWSIESAMGMVTMNILDYPETLIEALFMMNGQIFNNSKQNAKISSDLTPLNLPAPVEKYWTNFYDNLSSLEKSNFKNWLRSYTNNRNSTGILDYLLIRDWVYKLLPTKNVYSTSNPKIVDYGFRLTTTGIFDIDDKEDINFIRGLWKKVPNEAPSIDKVWNYTNEAGVALPRVGNIVFGPFTVEKAQKLGKNDCATATAAMIEILMKYYPKYLPVAVIKTFPIITEKYKAIGIHNMPFFYHDGNWYEMELWNGYNKPTTEIEDHLASNIDGWVTIPIAFGNAPVSVPLRDDRLLNIVKEYVPDKIVSMMYYLRQNNIHDE</sequence>
<dbReference type="InterPro" id="IPR059100">
    <property type="entry name" value="TSP3_bac"/>
</dbReference>
<evidence type="ECO:0008006" key="7">
    <source>
        <dbReference type="Google" id="ProtNLM"/>
    </source>
</evidence>
<dbReference type="HOGENOM" id="CLU_341501_0_0_2"/>
<dbReference type="EMBL" id="CP001941">
    <property type="protein sequence ID" value="ADD07944.1"/>
    <property type="molecule type" value="Genomic_DNA"/>
</dbReference>
<dbReference type="GO" id="GO:0005509">
    <property type="term" value="F:calcium ion binding"/>
    <property type="evidence" value="ECO:0007669"/>
    <property type="project" value="InterPro"/>
</dbReference>
<dbReference type="eggNOG" id="arCOG07561">
    <property type="taxonomic scope" value="Archaea"/>
</dbReference>
<dbReference type="Gene3D" id="4.10.1080.10">
    <property type="entry name" value="TSP type-3 repeat"/>
    <property type="match status" value="1"/>
</dbReference>
<dbReference type="GeneID" id="8827068"/>
<dbReference type="OrthoDB" id="86147at2157"/>
<dbReference type="PANTHER" id="PTHR37467">
    <property type="entry name" value="EXPORTED CALCIUM-BINDING GLYCOPROTEIN-RELATED"/>
    <property type="match status" value="1"/>
</dbReference>
<name>B5IER8_ACIB4</name>
<dbReference type="SUPFAM" id="SSF103647">
    <property type="entry name" value="TSP type-3 repeat"/>
    <property type="match status" value="1"/>
</dbReference>
<dbReference type="STRING" id="439481.Aboo_0132"/>
<dbReference type="InterPro" id="IPR028974">
    <property type="entry name" value="TSP_type-3_rpt"/>
</dbReference>
<keyword evidence="2" id="KW-0964">Secreted</keyword>
<dbReference type="RefSeq" id="WP_008085095.1">
    <property type="nucleotide sequence ID" value="NC_013926.1"/>
</dbReference>
<dbReference type="Pfam" id="PF18884">
    <property type="entry name" value="TSP3_bac"/>
    <property type="match status" value="2"/>
</dbReference>
<evidence type="ECO:0000256" key="3">
    <source>
        <dbReference type="ARBA" id="ARBA00022729"/>
    </source>
</evidence>
<evidence type="ECO:0000313" key="6">
    <source>
        <dbReference type="Proteomes" id="UP000001400"/>
    </source>
</evidence>
<dbReference type="InterPro" id="IPR053180">
    <property type="entry name" value="Ca-binding_acidic-repeat"/>
</dbReference>
<evidence type="ECO:0000256" key="4">
    <source>
        <dbReference type="ARBA" id="ARBA00022837"/>
    </source>
</evidence>
<keyword evidence="3" id="KW-0732">Signal</keyword>
<accession>B5IER8</accession>
<dbReference type="AlphaFoldDB" id="B5IER8"/>
<dbReference type="KEGG" id="abi:Aboo_0132"/>
<comment type="subcellular location">
    <subcellularLocation>
        <location evidence="1">Secreted</location>
    </subcellularLocation>
</comment>
<reference evidence="5" key="1">
    <citation type="submission" date="2010-02" db="EMBL/GenBank/DDBJ databases">
        <title>Complete sequence of Aciduliprofundum boonei T469.</title>
        <authorList>
            <consortium name="US DOE Joint Genome Institute"/>
            <person name="Lucas S."/>
            <person name="Copeland A."/>
            <person name="Lapidus A."/>
            <person name="Cheng J.-F."/>
            <person name="Bruce D."/>
            <person name="Goodwin L."/>
            <person name="Pitluck S."/>
            <person name="Saunders E."/>
            <person name="Detter J.C."/>
            <person name="Han C."/>
            <person name="Tapia R."/>
            <person name="Land M."/>
            <person name="Hauser L."/>
            <person name="Kyrpides N."/>
            <person name="Mikhailova N."/>
            <person name="Flores G."/>
            <person name="Reysenbach A.-L."/>
            <person name="Woyke T."/>
        </authorList>
    </citation>
    <scope>NUCLEOTIDE SEQUENCE</scope>
    <source>
        <strain evidence="5">T469</strain>
    </source>
</reference>